<keyword evidence="8 10" id="KW-0675">Receptor</keyword>
<dbReference type="GO" id="GO:0007165">
    <property type="term" value="P:signal transduction"/>
    <property type="evidence" value="ECO:0007669"/>
    <property type="project" value="UniProtKB-KW"/>
</dbReference>
<evidence type="ECO:0000256" key="2">
    <source>
        <dbReference type="ARBA" id="ARBA00022475"/>
    </source>
</evidence>
<dbReference type="PANTHER" id="PTHR21137">
    <property type="entry name" value="ODORANT RECEPTOR"/>
    <property type="match status" value="1"/>
</dbReference>
<dbReference type="InParanoid" id="A0A7M7PWW5"/>
<evidence type="ECO:0000256" key="1">
    <source>
        <dbReference type="ARBA" id="ARBA00004651"/>
    </source>
</evidence>
<feature type="transmembrane region" description="Helical" evidence="10">
    <location>
        <begin position="157"/>
        <end position="176"/>
    </location>
</feature>
<accession>A0A7M7PWW5</accession>
<protein>
    <recommendedName>
        <fullName evidence="10">Odorant receptor</fullName>
    </recommendedName>
</protein>
<keyword evidence="3 10" id="KW-0716">Sensory transduction</keyword>
<keyword evidence="12" id="KW-1185">Reference proteome</keyword>
<dbReference type="SMR" id="A0A7M7PWW5"/>
<feature type="transmembrane region" description="Helical" evidence="10">
    <location>
        <begin position="66"/>
        <end position="86"/>
    </location>
</feature>
<proteinExistence type="inferred from homology"/>
<evidence type="ECO:0000256" key="9">
    <source>
        <dbReference type="ARBA" id="ARBA00023224"/>
    </source>
</evidence>
<organism evidence="11 12">
    <name type="scientific">Nasonia vitripennis</name>
    <name type="common">Parasitic wasp</name>
    <dbReference type="NCBI Taxonomy" id="7425"/>
    <lineage>
        <taxon>Eukaryota</taxon>
        <taxon>Metazoa</taxon>
        <taxon>Ecdysozoa</taxon>
        <taxon>Arthropoda</taxon>
        <taxon>Hexapoda</taxon>
        <taxon>Insecta</taxon>
        <taxon>Pterygota</taxon>
        <taxon>Neoptera</taxon>
        <taxon>Endopterygota</taxon>
        <taxon>Hymenoptera</taxon>
        <taxon>Apocrita</taxon>
        <taxon>Proctotrupomorpha</taxon>
        <taxon>Chalcidoidea</taxon>
        <taxon>Pteromalidae</taxon>
        <taxon>Pteromalinae</taxon>
        <taxon>Nasonia</taxon>
    </lineage>
</organism>
<dbReference type="GO" id="GO:0004984">
    <property type="term" value="F:olfactory receptor activity"/>
    <property type="evidence" value="ECO:0007669"/>
    <property type="project" value="InterPro"/>
</dbReference>
<evidence type="ECO:0000256" key="8">
    <source>
        <dbReference type="ARBA" id="ARBA00023170"/>
    </source>
</evidence>
<evidence type="ECO:0000256" key="4">
    <source>
        <dbReference type="ARBA" id="ARBA00022692"/>
    </source>
</evidence>
<evidence type="ECO:0000256" key="10">
    <source>
        <dbReference type="RuleBase" id="RU351113"/>
    </source>
</evidence>
<dbReference type="PANTHER" id="PTHR21137:SF35">
    <property type="entry name" value="ODORANT RECEPTOR 19A-RELATED"/>
    <property type="match status" value="1"/>
</dbReference>
<feature type="transmembrane region" description="Helical" evidence="10">
    <location>
        <begin position="299"/>
        <end position="320"/>
    </location>
</feature>
<dbReference type="Proteomes" id="UP000002358">
    <property type="component" value="Chromosome 1"/>
</dbReference>
<evidence type="ECO:0000256" key="6">
    <source>
        <dbReference type="ARBA" id="ARBA00022989"/>
    </source>
</evidence>
<dbReference type="RefSeq" id="XP_031778247.1">
    <property type="nucleotide sequence ID" value="XM_031922387.2"/>
</dbReference>
<dbReference type="GO" id="GO:0005549">
    <property type="term" value="F:odorant binding"/>
    <property type="evidence" value="ECO:0007669"/>
    <property type="project" value="InterPro"/>
</dbReference>
<dbReference type="EnsemblMetazoa" id="XM_031922387">
    <property type="protein sequence ID" value="XP_031778247"/>
    <property type="gene ID" value="GeneID_100463119"/>
</dbReference>
<comment type="subcellular location">
    <subcellularLocation>
        <location evidence="1 10">Cell membrane</location>
        <topology evidence="1 10">Multi-pass membrane protein</topology>
    </subcellularLocation>
</comment>
<feature type="transmembrane region" description="Helical" evidence="10">
    <location>
        <begin position="329"/>
        <end position="347"/>
    </location>
</feature>
<dbReference type="GO" id="GO:0005886">
    <property type="term" value="C:plasma membrane"/>
    <property type="evidence" value="ECO:0007669"/>
    <property type="project" value="UniProtKB-SubCell"/>
</dbReference>
<comment type="similarity">
    <text evidence="10">Belongs to the insect chemoreceptor superfamily. Heteromeric odorant receptor channel (TC 1.A.69) family.</text>
</comment>
<keyword evidence="7 10" id="KW-0472">Membrane</keyword>
<feature type="transmembrane region" description="Helical" evidence="10">
    <location>
        <begin position="126"/>
        <end position="145"/>
    </location>
</feature>
<dbReference type="InterPro" id="IPR004117">
    <property type="entry name" value="7tm6_olfct_rcpt"/>
</dbReference>
<keyword evidence="9 10" id="KW-0807">Transducer</keyword>
<sequence>MELFESNYWKLTVFLQKLIGLYYFQSLWKNIVAWIYVYTFTLSFIIAIGVRLYQEIGIDINIVTENLVAEMYLIIVFAKLTTSVVYMKDLKRLYKSIANDWRVMSDEKELKVMHEYTDIGRKSVQLYSGIVPMILSGVDALMMLVSKKLKIIPTRAGYMIIGIAIFLSLPISAPLWDYIVPLENATRPNALPYYAEYGVDQEKYYFPLMGQAVFGGIGTGMLLVTFDLGFILTVQHVVALFALVCYRLDQAANLSLSVERGKIDFIKADRSAYEYTVKAINLHQTVLGYVDLVENCYNAGWLVVLFMNMLLCGGGLAVLLMKTDRPEELLRYFTVLFAGFIHFYYIFLPGQKIINSSLEVFDKCYASRWYNLSEKSKSLIKIMMIRSLRRCELTGGKMFILCMDTYCNMMKTGLSVFTVLR</sequence>
<dbReference type="AlphaFoldDB" id="A0A7M7PWW5"/>
<feature type="transmembrane region" description="Helical" evidence="10">
    <location>
        <begin position="204"/>
        <end position="223"/>
    </location>
</feature>
<evidence type="ECO:0000313" key="11">
    <source>
        <dbReference type="EnsemblMetazoa" id="XP_031778247"/>
    </source>
</evidence>
<keyword evidence="6 10" id="KW-1133">Transmembrane helix</keyword>
<dbReference type="CTD" id="100463119"/>
<evidence type="ECO:0000256" key="7">
    <source>
        <dbReference type="ARBA" id="ARBA00023136"/>
    </source>
</evidence>
<keyword evidence="5 10" id="KW-0552">Olfaction</keyword>
<keyword evidence="2" id="KW-1003">Cell membrane</keyword>
<reference evidence="11" key="1">
    <citation type="submission" date="2021-01" db="UniProtKB">
        <authorList>
            <consortium name="EnsemblMetazoa"/>
        </authorList>
    </citation>
    <scope>IDENTIFICATION</scope>
</reference>
<feature type="transmembrane region" description="Helical" evidence="10">
    <location>
        <begin position="31"/>
        <end position="54"/>
    </location>
</feature>
<keyword evidence="4 10" id="KW-0812">Transmembrane</keyword>
<evidence type="ECO:0000313" key="12">
    <source>
        <dbReference type="Proteomes" id="UP000002358"/>
    </source>
</evidence>
<name>A0A7M7PWW5_NASVI</name>
<dbReference type="GeneID" id="100463119"/>
<evidence type="ECO:0000256" key="3">
    <source>
        <dbReference type="ARBA" id="ARBA00022606"/>
    </source>
</evidence>
<evidence type="ECO:0000256" key="5">
    <source>
        <dbReference type="ARBA" id="ARBA00022725"/>
    </source>
</evidence>
<dbReference type="Pfam" id="PF02949">
    <property type="entry name" value="7tm_6"/>
    <property type="match status" value="1"/>
</dbReference>
<dbReference type="OrthoDB" id="7700178at2759"/>